<name>A0A371GM75_MUCPR</name>
<feature type="compositionally biased region" description="Basic and acidic residues" evidence="1">
    <location>
        <begin position="138"/>
        <end position="148"/>
    </location>
</feature>
<evidence type="ECO:0000256" key="1">
    <source>
        <dbReference type="SAM" id="MobiDB-lite"/>
    </source>
</evidence>
<gene>
    <name evidence="2" type="ORF">CR513_26377</name>
</gene>
<dbReference type="EMBL" id="QJKJ01005072">
    <property type="protein sequence ID" value="RDX91616.1"/>
    <property type="molecule type" value="Genomic_DNA"/>
</dbReference>
<evidence type="ECO:0000313" key="2">
    <source>
        <dbReference type="EMBL" id="RDX91616.1"/>
    </source>
</evidence>
<keyword evidence="3" id="KW-1185">Reference proteome</keyword>
<dbReference type="AlphaFoldDB" id="A0A371GM75"/>
<comment type="caution">
    <text evidence="2">The sequence shown here is derived from an EMBL/GenBank/DDBJ whole genome shotgun (WGS) entry which is preliminary data.</text>
</comment>
<proteinExistence type="predicted"/>
<organism evidence="2 3">
    <name type="scientific">Mucuna pruriens</name>
    <name type="common">Velvet bean</name>
    <name type="synonym">Dolichos pruriens</name>
    <dbReference type="NCBI Taxonomy" id="157652"/>
    <lineage>
        <taxon>Eukaryota</taxon>
        <taxon>Viridiplantae</taxon>
        <taxon>Streptophyta</taxon>
        <taxon>Embryophyta</taxon>
        <taxon>Tracheophyta</taxon>
        <taxon>Spermatophyta</taxon>
        <taxon>Magnoliopsida</taxon>
        <taxon>eudicotyledons</taxon>
        <taxon>Gunneridae</taxon>
        <taxon>Pentapetalae</taxon>
        <taxon>rosids</taxon>
        <taxon>fabids</taxon>
        <taxon>Fabales</taxon>
        <taxon>Fabaceae</taxon>
        <taxon>Papilionoideae</taxon>
        <taxon>50 kb inversion clade</taxon>
        <taxon>NPAAA clade</taxon>
        <taxon>indigoferoid/millettioid clade</taxon>
        <taxon>Phaseoleae</taxon>
        <taxon>Mucuna</taxon>
    </lineage>
</organism>
<feature type="region of interest" description="Disordered" evidence="1">
    <location>
        <begin position="138"/>
        <end position="179"/>
    </location>
</feature>
<reference evidence="2" key="1">
    <citation type="submission" date="2018-05" db="EMBL/GenBank/DDBJ databases">
        <title>Draft genome of Mucuna pruriens seed.</title>
        <authorList>
            <person name="Nnadi N.E."/>
            <person name="Vos R."/>
            <person name="Hasami M.H."/>
            <person name="Devisetty U.K."/>
            <person name="Aguiy J.C."/>
        </authorList>
    </citation>
    <scope>NUCLEOTIDE SEQUENCE [LARGE SCALE GENOMIC DNA]</scope>
    <source>
        <strain evidence="2">JCA_2017</strain>
    </source>
</reference>
<protein>
    <recommendedName>
        <fullName evidence="4">Retrotransposon gag domain-containing protein</fullName>
    </recommendedName>
</protein>
<evidence type="ECO:0000313" key="3">
    <source>
        <dbReference type="Proteomes" id="UP000257109"/>
    </source>
</evidence>
<dbReference type="OrthoDB" id="1752268at2759"/>
<sequence length="239" mass="27459">MVETKSSSLRHFIKDSETGPFSDSLALSQSASMTEIRVRTEKHVEAEEDKKDCLQAERAIPTIKKKNVHGFQTNHQSLSSPIIRHSTPMQHQLGPSHDEWCEFHKICDHLTEECRMLKSQIEKLIQDGYLGRFVRRMEDEKQTTNDHSRRNRSQTPGSMAKMSLAAQERPTKRQDPQITFSNEDYEVIADYKVERVSVYQGSSTNVLFWPAFRKMGLSKSNLEACQGTLIEFVGEQVKI</sequence>
<evidence type="ECO:0008006" key="4">
    <source>
        <dbReference type="Google" id="ProtNLM"/>
    </source>
</evidence>
<accession>A0A371GM75</accession>
<dbReference type="Proteomes" id="UP000257109">
    <property type="component" value="Unassembled WGS sequence"/>
</dbReference>
<feature type="non-terminal residue" evidence="2">
    <location>
        <position position="1"/>
    </location>
</feature>